<reference evidence="2 3" key="1">
    <citation type="journal article" date="2014" name="Antonie Van Leeuwenhoek">
        <title>Hyphomonas beringensis sp. nov. and Hyphomonas chukchiensis sp. nov., isolated from surface seawater of the Bering Sea and Chukchi Sea.</title>
        <authorList>
            <person name="Li C."/>
            <person name="Lai Q."/>
            <person name="Li G."/>
            <person name="Dong C."/>
            <person name="Wang J."/>
            <person name="Liao Y."/>
            <person name="Shao Z."/>
        </authorList>
    </citation>
    <scope>NUCLEOTIDE SEQUENCE [LARGE SCALE GENOMIC DNA]</scope>
    <source>
        <strain evidence="2 3">SCH89</strain>
    </source>
</reference>
<sequence>MKYLLAAASFALLATPAALATEIDVGYSTDFQEKLQDDYGAREGTYLADSIKEDLKREFKAASLNVDRVSVTIEKATPNKPTFKQLGDKPGLDYGASRSIGGMKLSATAFDASGTEMGSMTYDWFETDIRYSGIATWQDAKRSADRFARKFAKQLAGAPADEVES</sequence>
<gene>
    <name evidence="2" type="ORF">HOC_04252</name>
</gene>
<organism evidence="2 3">
    <name type="scientific">Hyphomonas oceanitis SCH89</name>
    <dbReference type="NCBI Taxonomy" id="1280953"/>
    <lineage>
        <taxon>Bacteria</taxon>
        <taxon>Pseudomonadati</taxon>
        <taxon>Pseudomonadota</taxon>
        <taxon>Alphaproteobacteria</taxon>
        <taxon>Hyphomonadales</taxon>
        <taxon>Hyphomonadaceae</taxon>
        <taxon>Hyphomonas</taxon>
    </lineage>
</organism>
<dbReference type="AlphaFoldDB" id="A0A059GAZ7"/>
<dbReference type="RefSeq" id="WP_035536067.1">
    <property type="nucleotide sequence ID" value="NZ_ARYL01000004.1"/>
</dbReference>
<comment type="caution">
    <text evidence="2">The sequence shown here is derived from an EMBL/GenBank/DDBJ whole genome shotgun (WGS) entry which is preliminary data.</text>
</comment>
<keyword evidence="3" id="KW-1185">Reference proteome</keyword>
<protein>
    <recommendedName>
        <fullName evidence="4">DUF4410 domain-containing protein</fullName>
    </recommendedName>
</protein>
<dbReference type="STRING" id="1280953.HOC_04252"/>
<evidence type="ECO:0000313" key="3">
    <source>
        <dbReference type="Proteomes" id="UP000024942"/>
    </source>
</evidence>
<evidence type="ECO:0008006" key="4">
    <source>
        <dbReference type="Google" id="ProtNLM"/>
    </source>
</evidence>
<feature type="chain" id="PRO_5001573760" description="DUF4410 domain-containing protein" evidence="1">
    <location>
        <begin position="21"/>
        <end position="165"/>
    </location>
</feature>
<evidence type="ECO:0000256" key="1">
    <source>
        <dbReference type="SAM" id="SignalP"/>
    </source>
</evidence>
<dbReference type="OrthoDB" id="7191640at2"/>
<proteinExistence type="predicted"/>
<keyword evidence="1" id="KW-0732">Signal</keyword>
<dbReference type="eggNOG" id="ENOG50336WR">
    <property type="taxonomic scope" value="Bacteria"/>
</dbReference>
<accession>A0A059GAZ7</accession>
<dbReference type="PATRIC" id="fig|1280953.3.peg.861"/>
<dbReference type="EMBL" id="ARYL01000004">
    <property type="protein sequence ID" value="KDA03663.1"/>
    <property type="molecule type" value="Genomic_DNA"/>
</dbReference>
<dbReference type="Proteomes" id="UP000024942">
    <property type="component" value="Unassembled WGS sequence"/>
</dbReference>
<feature type="signal peptide" evidence="1">
    <location>
        <begin position="1"/>
        <end position="20"/>
    </location>
</feature>
<evidence type="ECO:0000313" key="2">
    <source>
        <dbReference type="EMBL" id="KDA03663.1"/>
    </source>
</evidence>
<name>A0A059GAZ7_9PROT</name>